<evidence type="ECO:0000313" key="2">
    <source>
        <dbReference type="EMBL" id="EJK55873.1"/>
    </source>
</evidence>
<evidence type="ECO:0000256" key="1">
    <source>
        <dbReference type="SAM" id="MobiDB-lite"/>
    </source>
</evidence>
<feature type="region of interest" description="Disordered" evidence="1">
    <location>
        <begin position="1"/>
        <end position="103"/>
    </location>
</feature>
<protein>
    <submittedName>
        <fullName evidence="2">Uncharacterized protein</fullName>
    </submittedName>
</protein>
<dbReference type="EMBL" id="AGNL01033023">
    <property type="protein sequence ID" value="EJK55873.1"/>
    <property type="molecule type" value="Genomic_DNA"/>
</dbReference>
<dbReference type="AlphaFoldDB" id="K0RQ19"/>
<feature type="compositionally biased region" description="Low complexity" evidence="1">
    <location>
        <begin position="93"/>
        <end position="102"/>
    </location>
</feature>
<name>K0RQ19_THAOC</name>
<organism evidence="2 3">
    <name type="scientific">Thalassiosira oceanica</name>
    <name type="common">Marine diatom</name>
    <dbReference type="NCBI Taxonomy" id="159749"/>
    <lineage>
        <taxon>Eukaryota</taxon>
        <taxon>Sar</taxon>
        <taxon>Stramenopiles</taxon>
        <taxon>Ochrophyta</taxon>
        <taxon>Bacillariophyta</taxon>
        <taxon>Coscinodiscophyceae</taxon>
        <taxon>Thalassiosirophycidae</taxon>
        <taxon>Thalassiosirales</taxon>
        <taxon>Thalassiosiraceae</taxon>
        <taxon>Thalassiosira</taxon>
    </lineage>
</organism>
<feature type="compositionally biased region" description="Gly residues" evidence="1">
    <location>
        <begin position="247"/>
        <end position="259"/>
    </location>
</feature>
<gene>
    <name evidence="2" type="ORF">THAOC_24339</name>
</gene>
<feature type="region of interest" description="Disordered" evidence="1">
    <location>
        <begin position="241"/>
        <end position="268"/>
    </location>
</feature>
<accession>K0RQ19</accession>
<dbReference type="Proteomes" id="UP000266841">
    <property type="component" value="Unassembled WGS sequence"/>
</dbReference>
<comment type="caution">
    <text evidence="2">The sequence shown here is derived from an EMBL/GenBank/DDBJ whole genome shotgun (WGS) entry which is preliminary data.</text>
</comment>
<proteinExistence type="predicted"/>
<reference evidence="2 3" key="1">
    <citation type="journal article" date="2012" name="Genome Biol.">
        <title>Genome and low-iron response of an oceanic diatom adapted to chronic iron limitation.</title>
        <authorList>
            <person name="Lommer M."/>
            <person name="Specht M."/>
            <person name="Roy A.S."/>
            <person name="Kraemer L."/>
            <person name="Andreson R."/>
            <person name="Gutowska M.A."/>
            <person name="Wolf J."/>
            <person name="Bergner S.V."/>
            <person name="Schilhabel M.B."/>
            <person name="Klostermeier U.C."/>
            <person name="Beiko R.G."/>
            <person name="Rosenstiel P."/>
            <person name="Hippler M."/>
            <person name="Laroche J."/>
        </authorList>
    </citation>
    <scope>NUCLEOTIDE SEQUENCE [LARGE SCALE GENOMIC DNA]</scope>
    <source>
        <strain evidence="2 3">CCMP1005</strain>
    </source>
</reference>
<keyword evidence="3" id="KW-1185">Reference proteome</keyword>
<feature type="compositionally biased region" description="Basic residues" evidence="1">
    <location>
        <begin position="76"/>
        <end position="85"/>
    </location>
</feature>
<evidence type="ECO:0000313" key="3">
    <source>
        <dbReference type="Proteomes" id="UP000266841"/>
    </source>
</evidence>
<feature type="compositionally biased region" description="Basic and acidic residues" evidence="1">
    <location>
        <begin position="1"/>
        <end position="13"/>
    </location>
</feature>
<sequence length="294" mass="30342">MARRPSLDSEGARRGSHWPLALGGLTGGDDDVPSSSRTTELDVSAARVREARGRTCPGPCVAVPARGRGAKSGAKSPRKLGRGRRGPGGGGASRTRPSSAAGCVTRRNGAAVVVEWTGASLVDDGYAVIPGASPKYENDERTSRPGAHTNATINSLKWDGEESQPTYHSLRNALVLLHLLGSNDYKLAGGRSLDIIETLLTSLGTNFLRPTTPWLVVWFGDLSAAAAAAVVDRAGWGRRRCETETGEGSGVGGGTGGRGTSPALPSGPPGGDGVVCVWLVSSHGVMALDLRSNE</sequence>